<evidence type="ECO:0000256" key="11">
    <source>
        <dbReference type="RuleBase" id="RU000639"/>
    </source>
</evidence>
<dbReference type="RefSeq" id="WP_168877689.1">
    <property type="nucleotide sequence ID" value="NZ_JABAIM010000003.1"/>
</dbReference>
<dbReference type="InterPro" id="IPR009012">
    <property type="entry name" value="GrpE_head"/>
</dbReference>
<feature type="region of interest" description="Disordered" evidence="13">
    <location>
        <begin position="1"/>
        <end position="24"/>
    </location>
</feature>
<dbReference type="Pfam" id="PF01025">
    <property type="entry name" value="GrpE"/>
    <property type="match status" value="1"/>
</dbReference>
<dbReference type="PRINTS" id="PR00773">
    <property type="entry name" value="GRPEPROTEIN"/>
</dbReference>
<dbReference type="Proteomes" id="UP000587991">
    <property type="component" value="Unassembled WGS sequence"/>
</dbReference>
<evidence type="ECO:0000256" key="8">
    <source>
        <dbReference type="ARBA" id="ARBA00072274"/>
    </source>
</evidence>
<dbReference type="AlphaFoldDB" id="A0A847S2G4"/>
<dbReference type="GO" id="GO:0042803">
    <property type="term" value="F:protein homodimerization activity"/>
    <property type="evidence" value="ECO:0007669"/>
    <property type="project" value="InterPro"/>
</dbReference>
<dbReference type="PANTHER" id="PTHR21237">
    <property type="entry name" value="GRPE PROTEIN"/>
    <property type="match status" value="1"/>
</dbReference>
<dbReference type="NCBIfam" id="NF010748">
    <property type="entry name" value="PRK14150.1"/>
    <property type="match status" value="1"/>
</dbReference>
<accession>A0A847S2G4</accession>
<evidence type="ECO:0000256" key="5">
    <source>
        <dbReference type="ARBA" id="ARBA00023016"/>
    </source>
</evidence>
<evidence type="ECO:0000256" key="7">
    <source>
        <dbReference type="ARBA" id="ARBA00053401"/>
    </source>
</evidence>
<dbReference type="NCBIfam" id="NF010738">
    <property type="entry name" value="PRK14140.1"/>
    <property type="match status" value="1"/>
</dbReference>
<dbReference type="NCBIfam" id="NF010737">
    <property type="entry name" value="PRK14139.1"/>
    <property type="match status" value="1"/>
</dbReference>
<evidence type="ECO:0000256" key="1">
    <source>
        <dbReference type="ARBA" id="ARBA00004496"/>
    </source>
</evidence>
<dbReference type="InterPro" id="IPR013805">
    <property type="entry name" value="GrpE_CC"/>
</dbReference>
<evidence type="ECO:0000256" key="4">
    <source>
        <dbReference type="ARBA" id="ARBA00022490"/>
    </source>
</evidence>
<gene>
    <name evidence="10 14" type="primary">grpE</name>
    <name evidence="14" type="ORF">HF682_12670</name>
</gene>
<comment type="subunit">
    <text evidence="3 10">Homodimer.</text>
</comment>
<keyword evidence="4 10" id="KW-0963">Cytoplasm</keyword>
<dbReference type="HAMAP" id="MF_01151">
    <property type="entry name" value="GrpE"/>
    <property type="match status" value="1"/>
</dbReference>
<evidence type="ECO:0000256" key="9">
    <source>
        <dbReference type="ARBA" id="ARBA00076414"/>
    </source>
</evidence>
<dbReference type="SUPFAM" id="SSF58014">
    <property type="entry name" value="Coiled-coil domain of nucleotide exchange factor GrpE"/>
    <property type="match status" value="1"/>
</dbReference>
<sequence>MSQDVHNDQPQEPIETGDGAATPTLDEQLARALADLEQAKQDVLYARAEGENARRRAAEEVDKARKFAVEKFAGELLAVKDSLEMAMKDTSSIESIQAGVELTLKQLGSAFEKFAVREINPLGEKLDPHKHQAMTAIPVADKEPNTVVDVMQKGYTLAERVLRPALVVVSKAMDA</sequence>
<protein>
    <recommendedName>
        <fullName evidence="8 10">Protein GrpE</fullName>
    </recommendedName>
    <alternativeName>
        <fullName evidence="9 10">HSP-70 cofactor</fullName>
    </alternativeName>
</protein>
<dbReference type="PROSITE" id="PS01071">
    <property type="entry name" value="GRPE"/>
    <property type="match status" value="1"/>
</dbReference>
<dbReference type="Gene3D" id="2.30.22.10">
    <property type="entry name" value="Head domain of nucleotide exchange factor GrpE"/>
    <property type="match status" value="1"/>
</dbReference>
<evidence type="ECO:0000256" key="13">
    <source>
        <dbReference type="SAM" id="MobiDB-lite"/>
    </source>
</evidence>
<comment type="caution">
    <text evidence="14">The sequence shown here is derived from an EMBL/GenBank/DDBJ whole genome shotgun (WGS) entry which is preliminary data.</text>
</comment>
<dbReference type="GO" id="GO:0000774">
    <property type="term" value="F:adenyl-nucleotide exchange factor activity"/>
    <property type="evidence" value="ECO:0007669"/>
    <property type="project" value="InterPro"/>
</dbReference>
<evidence type="ECO:0000313" key="14">
    <source>
        <dbReference type="EMBL" id="NLR76011.1"/>
    </source>
</evidence>
<evidence type="ECO:0000256" key="3">
    <source>
        <dbReference type="ARBA" id="ARBA00011738"/>
    </source>
</evidence>
<dbReference type="GO" id="GO:0005829">
    <property type="term" value="C:cytosol"/>
    <property type="evidence" value="ECO:0007669"/>
    <property type="project" value="TreeGrafter"/>
</dbReference>
<dbReference type="GO" id="GO:0006457">
    <property type="term" value="P:protein folding"/>
    <property type="evidence" value="ECO:0007669"/>
    <property type="project" value="InterPro"/>
</dbReference>
<reference evidence="14 15" key="1">
    <citation type="submission" date="2020-04" db="EMBL/GenBank/DDBJ databases">
        <title>Draft genome of Leeia sp. IMCC25680.</title>
        <authorList>
            <person name="Song J."/>
            <person name="Cho J.-C."/>
        </authorList>
    </citation>
    <scope>NUCLEOTIDE SEQUENCE [LARGE SCALE GENOMIC DNA]</scope>
    <source>
        <strain evidence="14 15">IMCC25680</strain>
    </source>
</reference>
<keyword evidence="15" id="KW-1185">Reference proteome</keyword>
<proteinExistence type="inferred from homology"/>
<organism evidence="14 15">
    <name type="scientific">Leeia aquatica</name>
    <dbReference type="NCBI Taxonomy" id="2725557"/>
    <lineage>
        <taxon>Bacteria</taxon>
        <taxon>Pseudomonadati</taxon>
        <taxon>Pseudomonadota</taxon>
        <taxon>Betaproteobacteria</taxon>
        <taxon>Neisseriales</taxon>
        <taxon>Leeiaceae</taxon>
        <taxon>Leeia</taxon>
    </lineage>
</organism>
<dbReference type="PANTHER" id="PTHR21237:SF23">
    <property type="entry name" value="GRPE PROTEIN HOMOLOG, MITOCHONDRIAL"/>
    <property type="match status" value="1"/>
</dbReference>
<dbReference type="InterPro" id="IPR000740">
    <property type="entry name" value="GrpE"/>
</dbReference>
<dbReference type="GO" id="GO:0051082">
    <property type="term" value="F:unfolded protein binding"/>
    <property type="evidence" value="ECO:0007669"/>
    <property type="project" value="TreeGrafter"/>
</dbReference>
<evidence type="ECO:0000313" key="15">
    <source>
        <dbReference type="Proteomes" id="UP000587991"/>
    </source>
</evidence>
<evidence type="ECO:0000256" key="10">
    <source>
        <dbReference type="HAMAP-Rule" id="MF_01151"/>
    </source>
</evidence>
<dbReference type="EMBL" id="JABAIM010000003">
    <property type="protein sequence ID" value="NLR76011.1"/>
    <property type="molecule type" value="Genomic_DNA"/>
</dbReference>
<dbReference type="Gene3D" id="3.90.20.20">
    <property type="match status" value="1"/>
</dbReference>
<evidence type="ECO:0000256" key="2">
    <source>
        <dbReference type="ARBA" id="ARBA00009054"/>
    </source>
</evidence>
<dbReference type="FunFam" id="2.30.22.10:FF:000001">
    <property type="entry name" value="Protein GrpE"/>
    <property type="match status" value="1"/>
</dbReference>
<dbReference type="CDD" id="cd00446">
    <property type="entry name" value="GrpE"/>
    <property type="match status" value="1"/>
</dbReference>
<evidence type="ECO:0000256" key="6">
    <source>
        <dbReference type="ARBA" id="ARBA00023186"/>
    </source>
</evidence>
<name>A0A847S2G4_9NEIS</name>
<dbReference type="SUPFAM" id="SSF51064">
    <property type="entry name" value="Head domain of nucleotide exchange factor GrpE"/>
    <property type="match status" value="1"/>
</dbReference>
<keyword evidence="5 10" id="KW-0346">Stress response</keyword>
<comment type="similarity">
    <text evidence="2 10 12">Belongs to the GrpE family.</text>
</comment>
<keyword evidence="6 10" id="KW-0143">Chaperone</keyword>
<comment type="subcellular location">
    <subcellularLocation>
        <location evidence="1 10">Cytoplasm</location>
    </subcellularLocation>
</comment>
<dbReference type="GO" id="GO:0051087">
    <property type="term" value="F:protein-folding chaperone binding"/>
    <property type="evidence" value="ECO:0007669"/>
    <property type="project" value="InterPro"/>
</dbReference>
<comment type="function">
    <text evidence="7 10 11">Participates actively in the response to hyperosmotic and heat shock by preventing the aggregation of stress-denatured proteins, in association with DnaK and GrpE. It is the nucleotide exchange factor for DnaK and may function as a thermosensor. Unfolded proteins bind initially to DnaJ; upon interaction with the DnaJ-bound protein, DnaK hydrolyzes its bound ATP, resulting in the formation of a stable complex. GrpE releases ADP from DnaK; ATP binding to DnaK triggers the release of the substrate protein, thus completing the reaction cycle. Several rounds of ATP-dependent interactions between DnaJ, DnaK and GrpE are required for fully efficient folding.</text>
</comment>
<evidence type="ECO:0000256" key="12">
    <source>
        <dbReference type="RuleBase" id="RU004478"/>
    </source>
</evidence>